<keyword evidence="4" id="KW-0472">Membrane</keyword>
<dbReference type="PANTHER" id="PTHR43630">
    <property type="entry name" value="POLY-BETA-1,6-N-ACETYL-D-GLUCOSAMINE SYNTHASE"/>
    <property type="match status" value="1"/>
</dbReference>
<keyword evidence="4" id="KW-0812">Transmembrane</keyword>
<evidence type="ECO:0000313" key="6">
    <source>
        <dbReference type="EMBL" id="HIR01910.1"/>
    </source>
</evidence>
<dbReference type="PANTHER" id="PTHR43630:SF1">
    <property type="entry name" value="POLY-BETA-1,6-N-ACETYL-D-GLUCOSAMINE SYNTHASE"/>
    <property type="match status" value="1"/>
</dbReference>
<evidence type="ECO:0000256" key="3">
    <source>
        <dbReference type="ARBA" id="ARBA00022679"/>
    </source>
</evidence>
<reference evidence="6" key="1">
    <citation type="submission" date="2020-10" db="EMBL/GenBank/DDBJ databases">
        <authorList>
            <person name="Gilroy R."/>
        </authorList>
    </citation>
    <scope>NUCLEOTIDE SEQUENCE</scope>
    <source>
        <strain evidence="6">ChiGjej1B1-2707</strain>
    </source>
</reference>
<comment type="similarity">
    <text evidence="1">Belongs to the glycosyltransferase 2 family.</text>
</comment>
<evidence type="ECO:0000256" key="4">
    <source>
        <dbReference type="SAM" id="Phobius"/>
    </source>
</evidence>
<dbReference type="Pfam" id="PF13641">
    <property type="entry name" value="Glyco_tranf_2_3"/>
    <property type="match status" value="1"/>
</dbReference>
<feature type="transmembrane region" description="Helical" evidence="4">
    <location>
        <begin position="433"/>
        <end position="458"/>
    </location>
</feature>
<dbReference type="AlphaFoldDB" id="A0A9D1D3K7"/>
<dbReference type="CDD" id="cd06423">
    <property type="entry name" value="CESA_like"/>
    <property type="match status" value="1"/>
</dbReference>
<gene>
    <name evidence="6" type="ORF">IAA69_06590</name>
</gene>
<keyword evidence="3" id="KW-0808">Transferase</keyword>
<dbReference type="InterPro" id="IPR001173">
    <property type="entry name" value="Glyco_trans_2-like"/>
</dbReference>
<evidence type="ECO:0000256" key="2">
    <source>
        <dbReference type="ARBA" id="ARBA00022676"/>
    </source>
</evidence>
<dbReference type="Gene3D" id="3.90.550.10">
    <property type="entry name" value="Spore Coat Polysaccharide Biosynthesis Protein SpsA, Chain A"/>
    <property type="match status" value="1"/>
</dbReference>
<keyword evidence="4" id="KW-1133">Transmembrane helix</keyword>
<dbReference type="SUPFAM" id="SSF53448">
    <property type="entry name" value="Nucleotide-diphospho-sugar transferases"/>
    <property type="match status" value="1"/>
</dbReference>
<dbReference type="Pfam" id="PF00535">
    <property type="entry name" value="Glycos_transf_2"/>
    <property type="match status" value="1"/>
</dbReference>
<sequence length="485" mass="55199">MANFLGILDTGVEAAAVVQGFLYFVGILFVLYLIGYSTFLFLSVTVGSSMLYKRKREDHYKNWLMVDCYVPVTIIVPAHNESVTIVDSLQSLGTLEYSLYEIVVVNDGSTDDTVDVVVDAFDLKPIERPIRYQVPCERAEAVWIGSVGRVPITLVSKANGGKSDALNMGINVSQFPYFICIDADSVLQYDSLREITAPLIEQDNVVAVGGLVRLSNGITLKDGRLTNYSLPRKLIPAMQVLEYDRSFLSARILLDQFNGNLIISGAFGLFKKDLVIAVGGYDLDTVGEDMELVTKLHVFCRTNNMNYRIRYAADAICWSQAPETLRELRGQRRRWHRGLWECMSKHWRIFANPRYGLVSFASYSYFLIYELLSPFIELFGLVTVFIAFAFNFINVPFMIMFFMIYAVFGAVMSLTAFFSRVQTRDLKLSFKDVVKAILLSLFEITVMRFILAVTRMMALIGHRRKERHWEHVTRQKIDYTHTGAQ</sequence>
<evidence type="ECO:0000259" key="5">
    <source>
        <dbReference type="Pfam" id="PF00535"/>
    </source>
</evidence>
<feature type="transmembrane region" description="Helical" evidence="4">
    <location>
        <begin position="402"/>
        <end position="421"/>
    </location>
</feature>
<keyword evidence="2" id="KW-0328">Glycosyltransferase</keyword>
<feature type="domain" description="Glycosyltransferase 2-like" evidence="5">
    <location>
        <begin position="73"/>
        <end position="126"/>
    </location>
</feature>
<protein>
    <submittedName>
        <fullName evidence="6">Glycosyltransferase family 2 protein</fullName>
    </submittedName>
</protein>
<dbReference type="GO" id="GO:0016757">
    <property type="term" value="F:glycosyltransferase activity"/>
    <property type="evidence" value="ECO:0007669"/>
    <property type="project" value="UniProtKB-KW"/>
</dbReference>
<dbReference type="EMBL" id="DVGB01000081">
    <property type="protein sequence ID" value="HIR01910.1"/>
    <property type="molecule type" value="Genomic_DNA"/>
</dbReference>
<comment type="caution">
    <text evidence="6">The sequence shown here is derived from an EMBL/GenBank/DDBJ whole genome shotgun (WGS) entry which is preliminary data.</text>
</comment>
<accession>A0A9D1D3K7</accession>
<dbReference type="InterPro" id="IPR029044">
    <property type="entry name" value="Nucleotide-diphossugar_trans"/>
</dbReference>
<organism evidence="6 7">
    <name type="scientific">Candidatus Aveggerthella stercoripullorum</name>
    <dbReference type="NCBI Taxonomy" id="2840688"/>
    <lineage>
        <taxon>Bacteria</taxon>
        <taxon>Bacillati</taxon>
        <taxon>Actinomycetota</taxon>
        <taxon>Coriobacteriia</taxon>
        <taxon>Eggerthellales</taxon>
        <taxon>Eggerthellaceae</taxon>
        <taxon>Eggerthellaceae incertae sedis</taxon>
        <taxon>Candidatus Aveggerthella</taxon>
    </lineage>
</organism>
<evidence type="ECO:0000313" key="7">
    <source>
        <dbReference type="Proteomes" id="UP000824261"/>
    </source>
</evidence>
<reference evidence="6" key="2">
    <citation type="journal article" date="2021" name="PeerJ">
        <title>Extensive microbial diversity within the chicken gut microbiome revealed by metagenomics and culture.</title>
        <authorList>
            <person name="Gilroy R."/>
            <person name="Ravi A."/>
            <person name="Getino M."/>
            <person name="Pursley I."/>
            <person name="Horton D.L."/>
            <person name="Alikhan N.F."/>
            <person name="Baker D."/>
            <person name="Gharbi K."/>
            <person name="Hall N."/>
            <person name="Watson M."/>
            <person name="Adriaenssens E.M."/>
            <person name="Foster-Nyarko E."/>
            <person name="Jarju S."/>
            <person name="Secka A."/>
            <person name="Antonio M."/>
            <person name="Oren A."/>
            <person name="Chaudhuri R.R."/>
            <person name="La Ragione R."/>
            <person name="Hildebrand F."/>
            <person name="Pallen M.J."/>
        </authorList>
    </citation>
    <scope>NUCLEOTIDE SEQUENCE</scope>
    <source>
        <strain evidence="6">ChiGjej1B1-2707</strain>
    </source>
</reference>
<name>A0A9D1D3K7_9ACTN</name>
<feature type="transmembrane region" description="Helical" evidence="4">
    <location>
        <begin position="20"/>
        <end position="46"/>
    </location>
</feature>
<proteinExistence type="inferred from homology"/>
<dbReference type="Proteomes" id="UP000824261">
    <property type="component" value="Unassembled WGS sequence"/>
</dbReference>
<evidence type="ECO:0000256" key="1">
    <source>
        <dbReference type="ARBA" id="ARBA00006739"/>
    </source>
</evidence>